<evidence type="ECO:0000256" key="1">
    <source>
        <dbReference type="ARBA" id="ARBA00008563"/>
    </source>
</evidence>
<accession>A0A1F7I7X9</accession>
<keyword evidence="4 5" id="KW-0694">RNA-binding</keyword>
<keyword evidence="2 4" id="KW-0689">Ribosomal protein</keyword>
<comment type="function">
    <text evidence="4 5">This protein binds to 23S rRNA in the presence of protein L20.</text>
</comment>
<dbReference type="InterPro" id="IPR001787">
    <property type="entry name" value="Ribosomal_bL21"/>
</dbReference>
<comment type="subunit">
    <text evidence="4">Part of the 50S ribosomal subunit. Contacts protein L20.</text>
</comment>
<evidence type="ECO:0000313" key="6">
    <source>
        <dbReference type="EMBL" id="OGK39477.1"/>
    </source>
</evidence>
<dbReference type="NCBIfam" id="TIGR00061">
    <property type="entry name" value="L21"/>
    <property type="match status" value="1"/>
</dbReference>
<name>A0A1F7I7X9_9BACT</name>
<keyword evidence="4 5" id="KW-0699">rRNA-binding</keyword>
<dbReference type="AlphaFoldDB" id="A0A1F7I7X9"/>
<dbReference type="SUPFAM" id="SSF141091">
    <property type="entry name" value="L21p-like"/>
    <property type="match status" value="1"/>
</dbReference>
<comment type="similarity">
    <text evidence="1 4 5">Belongs to the bacterial ribosomal protein bL21 family.</text>
</comment>
<dbReference type="Pfam" id="PF00829">
    <property type="entry name" value="Ribosomal_L21p"/>
    <property type="match status" value="1"/>
</dbReference>
<dbReference type="EMBL" id="MGAG01000041">
    <property type="protein sequence ID" value="OGK39477.1"/>
    <property type="molecule type" value="Genomic_DNA"/>
</dbReference>
<dbReference type="PANTHER" id="PTHR21349">
    <property type="entry name" value="50S RIBOSOMAL PROTEIN L21"/>
    <property type="match status" value="1"/>
</dbReference>
<evidence type="ECO:0000256" key="2">
    <source>
        <dbReference type="ARBA" id="ARBA00022980"/>
    </source>
</evidence>
<gene>
    <name evidence="4" type="primary">rplU</name>
    <name evidence="6" type="ORF">A2954_03300</name>
</gene>
<dbReference type="GO" id="GO:0019843">
    <property type="term" value="F:rRNA binding"/>
    <property type="evidence" value="ECO:0007669"/>
    <property type="project" value="UniProtKB-UniRule"/>
</dbReference>
<sequence>MTKFAVVKTGGKQYLVKANDEIIVDKIEADAKKSVALEKLAEFDDEKIDLQLGSPFLKIKAGAEVVEQIKGDKIRVAKFKAKVRYRKVMGFRPKLTKIKIIKI</sequence>
<evidence type="ECO:0000256" key="3">
    <source>
        <dbReference type="ARBA" id="ARBA00023274"/>
    </source>
</evidence>
<dbReference type="PANTHER" id="PTHR21349:SF0">
    <property type="entry name" value="LARGE RIBOSOMAL SUBUNIT PROTEIN BL21M"/>
    <property type="match status" value="1"/>
</dbReference>
<proteinExistence type="inferred from homology"/>
<protein>
    <recommendedName>
        <fullName evidence="4">Large ribosomal subunit protein bL21</fullName>
    </recommendedName>
</protein>
<evidence type="ECO:0000256" key="4">
    <source>
        <dbReference type="HAMAP-Rule" id="MF_01363"/>
    </source>
</evidence>
<dbReference type="Proteomes" id="UP000177698">
    <property type="component" value="Unassembled WGS sequence"/>
</dbReference>
<dbReference type="GO" id="GO:0005737">
    <property type="term" value="C:cytoplasm"/>
    <property type="evidence" value="ECO:0007669"/>
    <property type="project" value="UniProtKB-ARBA"/>
</dbReference>
<reference evidence="6 7" key="1">
    <citation type="journal article" date="2016" name="Nat. Commun.">
        <title>Thousands of microbial genomes shed light on interconnected biogeochemical processes in an aquifer system.</title>
        <authorList>
            <person name="Anantharaman K."/>
            <person name="Brown C.T."/>
            <person name="Hug L.A."/>
            <person name="Sharon I."/>
            <person name="Castelle C.J."/>
            <person name="Probst A.J."/>
            <person name="Thomas B.C."/>
            <person name="Singh A."/>
            <person name="Wilkins M.J."/>
            <person name="Karaoz U."/>
            <person name="Brodie E.L."/>
            <person name="Williams K.H."/>
            <person name="Hubbard S.S."/>
            <person name="Banfield J.F."/>
        </authorList>
    </citation>
    <scope>NUCLEOTIDE SEQUENCE [LARGE SCALE GENOMIC DNA]</scope>
</reference>
<evidence type="ECO:0000256" key="5">
    <source>
        <dbReference type="RuleBase" id="RU000562"/>
    </source>
</evidence>
<evidence type="ECO:0000313" key="7">
    <source>
        <dbReference type="Proteomes" id="UP000177698"/>
    </source>
</evidence>
<dbReference type="InterPro" id="IPR028909">
    <property type="entry name" value="bL21-like"/>
</dbReference>
<dbReference type="STRING" id="1802056.A2954_03300"/>
<dbReference type="InterPro" id="IPR036164">
    <property type="entry name" value="bL21-like_sf"/>
</dbReference>
<dbReference type="GO" id="GO:1990904">
    <property type="term" value="C:ribonucleoprotein complex"/>
    <property type="evidence" value="ECO:0007669"/>
    <property type="project" value="UniProtKB-KW"/>
</dbReference>
<dbReference type="GO" id="GO:0006412">
    <property type="term" value="P:translation"/>
    <property type="evidence" value="ECO:0007669"/>
    <property type="project" value="UniProtKB-UniRule"/>
</dbReference>
<comment type="caution">
    <text evidence="6">The sequence shown here is derived from an EMBL/GenBank/DDBJ whole genome shotgun (WGS) entry which is preliminary data.</text>
</comment>
<organism evidence="6 7">
    <name type="scientific">Candidatus Roizmanbacteria bacterium RIFCSPLOWO2_01_FULL_37_12</name>
    <dbReference type="NCBI Taxonomy" id="1802056"/>
    <lineage>
        <taxon>Bacteria</taxon>
        <taxon>Candidatus Roizmaniibacteriota</taxon>
    </lineage>
</organism>
<keyword evidence="3 4" id="KW-0687">Ribonucleoprotein</keyword>
<dbReference type="GO" id="GO:0005840">
    <property type="term" value="C:ribosome"/>
    <property type="evidence" value="ECO:0007669"/>
    <property type="project" value="UniProtKB-KW"/>
</dbReference>
<dbReference type="HAMAP" id="MF_01363">
    <property type="entry name" value="Ribosomal_bL21"/>
    <property type="match status" value="1"/>
</dbReference>
<dbReference type="GO" id="GO:0003735">
    <property type="term" value="F:structural constituent of ribosome"/>
    <property type="evidence" value="ECO:0007669"/>
    <property type="project" value="InterPro"/>
</dbReference>